<evidence type="ECO:0000259" key="10">
    <source>
        <dbReference type="Pfam" id="PF00155"/>
    </source>
</evidence>
<dbReference type="Gene3D" id="3.40.640.10">
    <property type="entry name" value="Type I PLP-dependent aspartate aminotransferase-like (Major domain)"/>
    <property type="match status" value="1"/>
</dbReference>
<proteinExistence type="predicted"/>
<sequence>MTERHGGNLDALARRAGRPAAEILDFSANINPLGPPPALAALFDIDLAALGHYPDPDSSELRSLLAEAHDIDPERLLVGNGSEQLIWWLPRALRARRLLLPVPSYLDYGIAAAVWGLPIEPVQLCAETGFALDLAALDRQARPGDLVWIGQPNNPTGRLVDPAALMALVSTHPEVFWAIDEAFMDFVEGTPSALTWSLPNLAVMRSMTKFQALAGLRLGFGALAPERRRALQDCLPEWSVNTLAQRAGILTLRASDTPNWAERSRRLVREQRQWLSAELATLGLQVFPGSANYLLCCLPEQGMRAAELQDRLLREQGIAIRDCSNYQGLGDRYIRVAVRDEADNGRLLAGLNAVFNP</sequence>
<accession>A0A5M8FVA9</accession>
<dbReference type="CDD" id="cd00609">
    <property type="entry name" value="AAT_like"/>
    <property type="match status" value="1"/>
</dbReference>
<dbReference type="PROSITE" id="PS00105">
    <property type="entry name" value="AA_TRANSFER_CLASS_1"/>
    <property type="match status" value="1"/>
</dbReference>
<comment type="catalytic activity">
    <reaction evidence="9">
        <text>O-phospho-L-threonine + H(+) = (R)-1-aminopropan-2-yl phosphate + CO2</text>
        <dbReference type="Rhea" id="RHEA:11492"/>
        <dbReference type="ChEBI" id="CHEBI:15378"/>
        <dbReference type="ChEBI" id="CHEBI:16526"/>
        <dbReference type="ChEBI" id="CHEBI:58563"/>
        <dbReference type="ChEBI" id="CHEBI:58675"/>
        <dbReference type="EC" id="4.1.1.81"/>
    </reaction>
</comment>
<dbReference type="PANTHER" id="PTHR42885">
    <property type="entry name" value="HISTIDINOL-PHOSPHATE AMINOTRANSFERASE-RELATED"/>
    <property type="match status" value="1"/>
</dbReference>
<dbReference type="SUPFAM" id="SSF53383">
    <property type="entry name" value="PLP-dependent transferases"/>
    <property type="match status" value="1"/>
</dbReference>
<dbReference type="InterPro" id="IPR015422">
    <property type="entry name" value="PyrdxlP-dep_Trfase_small"/>
</dbReference>
<evidence type="ECO:0000256" key="8">
    <source>
        <dbReference type="ARBA" id="ARBA00029996"/>
    </source>
</evidence>
<evidence type="ECO:0000256" key="3">
    <source>
        <dbReference type="ARBA" id="ARBA00004953"/>
    </source>
</evidence>
<dbReference type="InterPro" id="IPR004838">
    <property type="entry name" value="NHTrfase_class1_PyrdxlP-BS"/>
</dbReference>
<dbReference type="GO" id="GO:0009236">
    <property type="term" value="P:cobalamin biosynthetic process"/>
    <property type="evidence" value="ECO:0007669"/>
    <property type="project" value="UniProtKB-UniPathway"/>
</dbReference>
<evidence type="ECO:0000256" key="5">
    <source>
        <dbReference type="ARBA" id="ARBA00022573"/>
    </source>
</evidence>
<dbReference type="NCBIfam" id="TIGR01140">
    <property type="entry name" value="L_thr_O3P_dcar"/>
    <property type="match status" value="1"/>
</dbReference>
<keyword evidence="12" id="KW-1185">Reference proteome</keyword>
<evidence type="ECO:0000256" key="1">
    <source>
        <dbReference type="ARBA" id="ARBA00001933"/>
    </source>
</evidence>
<comment type="caution">
    <text evidence="11">The sequence shown here is derived from an EMBL/GenBank/DDBJ whole genome shotgun (WGS) entry which is preliminary data.</text>
</comment>
<keyword evidence="5" id="KW-0169">Cobalamin biosynthesis</keyword>
<keyword evidence="7 11" id="KW-0456">Lyase</keyword>
<evidence type="ECO:0000256" key="7">
    <source>
        <dbReference type="ARBA" id="ARBA00023239"/>
    </source>
</evidence>
<dbReference type="InterPro" id="IPR015421">
    <property type="entry name" value="PyrdxlP-dep_Trfase_major"/>
</dbReference>
<keyword evidence="6" id="KW-0663">Pyridoxal phosphate</keyword>
<evidence type="ECO:0000313" key="12">
    <source>
        <dbReference type="Proteomes" id="UP000322981"/>
    </source>
</evidence>
<dbReference type="OrthoDB" id="9799304at2"/>
<evidence type="ECO:0000256" key="6">
    <source>
        <dbReference type="ARBA" id="ARBA00022898"/>
    </source>
</evidence>
<dbReference type="Gene3D" id="3.90.1150.10">
    <property type="entry name" value="Aspartate Aminotransferase, domain 1"/>
    <property type="match status" value="1"/>
</dbReference>
<comment type="pathway">
    <text evidence="3">Cofactor biosynthesis; adenosylcobalamin biosynthesis.</text>
</comment>
<dbReference type="GO" id="GO:0048472">
    <property type="term" value="F:threonine-phosphate decarboxylase activity"/>
    <property type="evidence" value="ECO:0007669"/>
    <property type="project" value="UniProtKB-EC"/>
</dbReference>
<evidence type="ECO:0000313" key="11">
    <source>
        <dbReference type="EMBL" id="KAA6187771.1"/>
    </source>
</evidence>
<dbReference type="PANTHER" id="PTHR42885:SF1">
    <property type="entry name" value="THREONINE-PHOSPHATE DECARBOXYLASE"/>
    <property type="match status" value="1"/>
</dbReference>
<dbReference type="GO" id="GO:0030170">
    <property type="term" value="F:pyridoxal phosphate binding"/>
    <property type="evidence" value="ECO:0007669"/>
    <property type="project" value="InterPro"/>
</dbReference>
<dbReference type="UniPathway" id="UPA00148"/>
<comment type="cofactor">
    <cofactor evidence="1">
        <name>pyridoxal 5'-phosphate</name>
        <dbReference type="ChEBI" id="CHEBI:597326"/>
    </cofactor>
</comment>
<comment type="function">
    <text evidence="2">Decarboxylates L-threonine-O-3-phosphate to yield (R)-1-amino-2-propanol O-2-phosphate, the precursor for the linkage between the nucleotide loop and the corrin ring in cobalamin.</text>
</comment>
<evidence type="ECO:0000256" key="9">
    <source>
        <dbReference type="ARBA" id="ARBA00048531"/>
    </source>
</evidence>
<gene>
    <name evidence="11" type="ORF">F2Q65_00570</name>
</gene>
<dbReference type="InterPro" id="IPR005860">
    <property type="entry name" value="CobD"/>
</dbReference>
<feature type="domain" description="Aminotransferase class I/classII large" evidence="10">
    <location>
        <begin position="22"/>
        <end position="349"/>
    </location>
</feature>
<dbReference type="InterPro" id="IPR015424">
    <property type="entry name" value="PyrdxlP-dep_Trfase"/>
</dbReference>
<evidence type="ECO:0000256" key="2">
    <source>
        <dbReference type="ARBA" id="ARBA00003444"/>
    </source>
</evidence>
<dbReference type="InterPro" id="IPR004839">
    <property type="entry name" value="Aminotransferase_I/II_large"/>
</dbReference>
<dbReference type="Proteomes" id="UP000322981">
    <property type="component" value="Unassembled WGS sequence"/>
</dbReference>
<protein>
    <recommendedName>
        <fullName evidence="4">threonine-phosphate decarboxylase</fullName>
        <ecNumber evidence="4">4.1.1.81</ecNumber>
    </recommendedName>
    <alternativeName>
        <fullName evidence="8">L-threonine-O-3-phosphate decarboxylase</fullName>
    </alternativeName>
</protein>
<reference evidence="11 12" key="1">
    <citation type="submission" date="2019-09" db="EMBL/GenBank/DDBJ databases">
        <title>Whole-genome sequence of the purple sulfur bacterium Thiohalocapsa marina DSM 19078.</title>
        <authorList>
            <person name="Kyndt J.A."/>
            <person name="Meyer T.E."/>
        </authorList>
    </citation>
    <scope>NUCLEOTIDE SEQUENCE [LARGE SCALE GENOMIC DNA]</scope>
    <source>
        <strain evidence="11 12">DSM 19078</strain>
    </source>
</reference>
<organism evidence="11 12">
    <name type="scientific">Thiohalocapsa marina</name>
    <dbReference type="NCBI Taxonomy" id="424902"/>
    <lineage>
        <taxon>Bacteria</taxon>
        <taxon>Pseudomonadati</taxon>
        <taxon>Pseudomonadota</taxon>
        <taxon>Gammaproteobacteria</taxon>
        <taxon>Chromatiales</taxon>
        <taxon>Chromatiaceae</taxon>
        <taxon>Thiohalocapsa</taxon>
    </lineage>
</organism>
<dbReference type="RefSeq" id="WP_150089342.1">
    <property type="nucleotide sequence ID" value="NZ_JBFUOH010000011.1"/>
</dbReference>
<dbReference type="AlphaFoldDB" id="A0A5M8FVA9"/>
<dbReference type="EC" id="4.1.1.81" evidence="4"/>
<evidence type="ECO:0000256" key="4">
    <source>
        <dbReference type="ARBA" id="ARBA00012285"/>
    </source>
</evidence>
<name>A0A5M8FVA9_9GAMM</name>
<dbReference type="EMBL" id="VWXX01000001">
    <property type="protein sequence ID" value="KAA6187771.1"/>
    <property type="molecule type" value="Genomic_DNA"/>
</dbReference>
<dbReference type="Pfam" id="PF00155">
    <property type="entry name" value="Aminotran_1_2"/>
    <property type="match status" value="1"/>
</dbReference>